<evidence type="ECO:0000256" key="2">
    <source>
        <dbReference type="SAM" id="MobiDB-lite"/>
    </source>
</evidence>
<dbReference type="AlphaFoldDB" id="A0A2N9YCX2"/>
<dbReference type="RefSeq" id="WP_062155267.1">
    <property type="nucleotide sequence ID" value="NZ_CP012373.2"/>
</dbReference>
<feature type="transmembrane region" description="Helical" evidence="3">
    <location>
        <begin position="183"/>
        <end position="203"/>
    </location>
</feature>
<sequence length="305" mass="33945">MIITKLAFGVIAMLVSVYNSWLFVSFGAISLLPLVMAGIFVAVTEVSKVIFWGESLYQFRIGNGERATWTLIVALLLIALSVTATAFNLIVNSASQAEQVKQQSTQYQNLTTQLENVRSDVANIQGHKWFGDYKNNPNNAKKLDEQVATLLEREKRLAKEVEEFKPQVGSAVFWSSEVEMTFAFLRGLLLEVLGLMLIGTALVDMRMKGYRLPNRVVPKTVDTQLGMSISSENAGLAESTQLGMLPDSEEGKRESKGVEYWVDTLNKDTNWNVDSPIRGESSYMSLGMSQDKASQVKRTLKELRG</sequence>
<feature type="compositionally biased region" description="Polar residues" evidence="2">
    <location>
        <begin position="284"/>
        <end position="297"/>
    </location>
</feature>
<feature type="transmembrane region" description="Helical" evidence="3">
    <location>
        <begin position="69"/>
        <end position="91"/>
    </location>
</feature>
<keyword evidence="3" id="KW-0472">Membrane</keyword>
<evidence type="ECO:0000313" key="4">
    <source>
        <dbReference type="EMBL" id="AUI68309.1"/>
    </source>
</evidence>
<keyword evidence="5" id="KW-1185">Reference proteome</keyword>
<dbReference type="OrthoDB" id="9931772at2"/>
<feature type="region of interest" description="Disordered" evidence="2">
    <location>
        <begin position="284"/>
        <end position="305"/>
    </location>
</feature>
<gene>
    <name evidence="4" type="ORF">BLE401_06065</name>
</gene>
<proteinExistence type="predicted"/>
<evidence type="ECO:0000313" key="5">
    <source>
        <dbReference type="Proteomes" id="UP000234271"/>
    </source>
</evidence>
<feature type="coiled-coil region" evidence="1">
    <location>
        <begin position="100"/>
        <end position="160"/>
    </location>
</feature>
<keyword evidence="1" id="KW-0175">Coiled coil</keyword>
<evidence type="ECO:0008006" key="6">
    <source>
        <dbReference type="Google" id="ProtNLM"/>
    </source>
</evidence>
<dbReference type="EMBL" id="CP018889">
    <property type="protein sequence ID" value="AUI68309.1"/>
    <property type="molecule type" value="Genomic_DNA"/>
</dbReference>
<organism evidence="4 5">
    <name type="scientific">Beggiatoa leptomitoformis</name>
    <dbReference type="NCBI Taxonomy" id="288004"/>
    <lineage>
        <taxon>Bacteria</taxon>
        <taxon>Pseudomonadati</taxon>
        <taxon>Pseudomonadota</taxon>
        <taxon>Gammaproteobacteria</taxon>
        <taxon>Thiotrichales</taxon>
        <taxon>Thiotrichaceae</taxon>
        <taxon>Beggiatoa</taxon>
    </lineage>
</organism>
<evidence type="ECO:0000256" key="1">
    <source>
        <dbReference type="SAM" id="Coils"/>
    </source>
</evidence>
<dbReference type="Proteomes" id="UP000234271">
    <property type="component" value="Chromosome"/>
</dbReference>
<evidence type="ECO:0000256" key="3">
    <source>
        <dbReference type="SAM" id="Phobius"/>
    </source>
</evidence>
<protein>
    <recommendedName>
        <fullName evidence="6">DUF4407 domain-containing protein</fullName>
    </recommendedName>
</protein>
<keyword evidence="3" id="KW-0812">Transmembrane</keyword>
<name>A0A2N9YCX2_9GAMM</name>
<reference evidence="5" key="1">
    <citation type="submission" date="2016-12" db="EMBL/GenBank/DDBJ databases">
        <title>Complete Genome Sequence of Beggiatoa leptomitiformis D-401.</title>
        <authorList>
            <person name="Fomenkov A."/>
            <person name="Vincze T."/>
            <person name="Grabovich M."/>
            <person name="Anton B.P."/>
            <person name="Dubinina G."/>
            <person name="Orlova M."/>
            <person name="Belousova E."/>
            <person name="Roberts R.J."/>
        </authorList>
    </citation>
    <scope>NUCLEOTIDE SEQUENCE [LARGE SCALE GENOMIC DNA]</scope>
    <source>
        <strain evidence="5">D-401</strain>
    </source>
</reference>
<keyword evidence="3" id="KW-1133">Transmembrane helix</keyword>
<accession>A0A2N9YCX2</accession>